<reference evidence="2 3" key="1">
    <citation type="journal article" date="2019" name="Int. J. Syst. Evol. Microbiol.">
        <title>The Global Catalogue of Microorganisms (GCM) 10K type strain sequencing project: providing services to taxonomists for standard genome sequencing and annotation.</title>
        <authorList>
            <consortium name="The Broad Institute Genomics Platform"/>
            <consortium name="The Broad Institute Genome Sequencing Center for Infectious Disease"/>
            <person name="Wu L."/>
            <person name="Ma J."/>
        </authorList>
    </citation>
    <scope>NUCLEOTIDE SEQUENCE [LARGE SCALE GENOMIC DNA]</scope>
    <source>
        <strain evidence="2 3">CGMCC 1.10390</strain>
    </source>
</reference>
<keyword evidence="3" id="KW-1185">Reference proteome</keyword>
<organism evidence="2 3">
    <name type="scientific">Haloarchaeobius litoreus</name>
    <dbReference type="NCBI Taxonomy" id="755306"/>
    <lineage>
        <taxon>Archaea</taxon>
        <taxon>Methanobacteriati</taxon>
        <taxon>Methanobacteriota</taxon>
        <taxon>Stenosarchaea group</taxon>
        <taxon>Halobacteria</taxon>
        <taxon>Halobacteriales</taxon>
        <taxon>Halorubellaceae</taxon>
        <taxon>Haloarchaeobius</taxon>
    </lineage>
</organism>
<dbReference type="EMBL" id="JBHUDO010000002">
    <property type="protein sequence ID" value="MFD1645361.1"/>
    <property type="molecule type" value="Genomic_DNA"/>
</dbReference>
<comment type="caution">
    <text evidence="2">The sequence shown here is derived from an EMBL/GenBank/DDBJ whole genome shotgun (WGS) entry which is preliminary data.</text>
</comment>
<dbReference type="RefSeq" id="WP_256399127.1">
    <property type="nucleotide sequence ID" value="NZ_JANHJR010000001.1"/>
</dbReference>
<proteinExistence type="predicted"/>
<evidence type="ECO:0000313" key="3">
    <source>
        <dbReference type="Proteomes" id="UP001597034"/>
    </source>
</evidence>
<keyword evidence="1" id="KW-0472">Membrane</keyword>
<dbReference type="Proteomes" id="UP001597034">
    <property type="component" value="Unassembled WGS sequence"/>
</dbReference>
<evidence type="ECO:0008006" key="4">
    <source>
        <dbReference type="Google" id="ProtNLM"/>
    </source>
</evidence>
<keyword evidence="1" id="KW-0812">Transmembrane</keyword>
<evidence type="ECO:0000313" key="2">
    <source>
        <dbReference type="EMBL" id="MFD1645361.1"/>
    </source>
</evidence>
<feature type="transmembrane region" description="Helical" evidence="1">
    <location>
        <begin position="109"/>
        <end position="132"/>
    </location>
</feature>
<feature type="transmembrane region" description="Helical" evidence="1">
    <location>
        <begin position="78"/>
        <end position="97"/>
    </location>
</feature>
<accession>A0ABD6DKM3</accession>
<sequence length="148" mass="15792">MPSTPFERPVVDRLGRTVTVAVVAGIFGVGFDRYAAAAGREDPLLDLLTVFGVWSFVAVLVVLAAVPTANRRDPWYSVGIAFGFAASATYATGWPYALSTPTVVEKLWAALFVGLVAVLLVGLPAVGLGLCWRRLRGHLRFGDGETVE</sequence>
<dbReference type="AlphaFoldDB" id="A0ABD6DKM3"/>
<gene>
    <name evidence="2" type="ORF">ACFSBL_06675</name>
</gene>
<keyword evidence="1" id="KW-1133">Transmembrane helix</keyword>
<feature type="transmembrane region" description="Helical" evidence="1">
    <location>
        <begin position="47"/>
        <end position="66"/>
    </location>
</feature>
<evidence type="ECO:0000256" key="1">
    <source>
        <dbReference type="SAM" id="Phobius"/>
    </source>
</evidence>
<name>A0ABD6DKM3_9EURY</name>
<protein>
    <recommendedName>
        <fullName evidence="4">Fluoride ion transporter CrcB</fullName>
    </recommendedName>
</protein>